<dbReference type="InterPro" id="IPR035466">
    <property type="entry name" value="GlmS/AgaS_SIS"/>
</dbReference>
<dbReference type="GO" id="GO:0006002">
    <property type="term" value="P:fructose 6-phosphate metabolic process"/>
    <property type="evidence" value="ECO:0007669"/>
    <property type="project" value="TreeGrafter"/>
</dbReference>
<dbReference type="Pfam" id="PF01380">
    <property type="entry name" value="SIS"/>
    <property type="match status" value="1"/>
</dbReference>
<dbReference type="CDD" id="cd05008">
    <property type="entry name" value="SIS_GlmS_GlmD_1"/>
    <property type="match status" value="1"/>
</dbReference>
<dbReference type="PROSITE" id="PS51464">
    <property type="entry name" value="SIS"/>
    <property type="match status" value="1"/>
</dbReference>
<dbReference type="InterPro" id="IPR035490">
    <property type="entry name" value="GlmS/FrlB_SIS"/>
</dbReference>
<accession>A0A371JKJ2</accession>
<dbReference type="GO" id="GO:0097367">
    <property type="term" value="F:carbohydrate derivative binding"/>
    <property type="evidence" value="ECO:0007669"/>
    <property type="project" value="InterPro"/>
</dbReference>
<organism evidence="3 4">
    <name type="scientific">Lachnotalea glycerini</name>
    <dbReference type="NCBI Taxonomy" id="1763509"/>
    <lineage>
        <taxon>Bacteria</taxon>
        <taxon>Bacillati</taxon>
        <taxon>Bacillota</taxon>
        <taxon>Clostridia</taxon>
        <taxon>Lachnospirales</taxon>
        <taxon>Lachnospiraceae</taxon>
        <taxon>Lachnotalea</taxon>
    </lineage>
</organism>
<keyword evidence="1" id="KW-0677">Repeat</keyword>
<sequence>MGQSNAMMEEIQEQKSLLEGLLKKREELCSEFVDLYQKHRFKKVYFVGNGSPYYAGYALSFAAEKFLKAEAEAIPAGIFLNHRNFNISKRYHADEILLVCPAESGHSKGQVDAARQAKKMGISVMSTTLNPTGILARSSDVVLTKPGKHEVAMAATKGQTMAIFMILLNFLEAAYAAGNIDQETYEHYSFACEKVPENIEKSIADTTLWFEKNKSRVLAAEKYFLLGYGANYATVQEAGLKFFECHGKPSIALELEESLHGPFRALGKKDMVFFLGTEACEEKKRMLRLAQAIEPYCENRVMIQKENALEKGDYLFIHSSDVEFVDTIEYLVPLQVLSYLIADSMHIDLSIPLVASLDHAMLPAYEDDK</sequence>
<evidence type="ECO:0000313" key="4">
    <source>
        <dbReference type="Proteomes" id="UP000216411"/>
    </source>
</evidence>
<dbReference type="EMBL" id="NOKA02000001">
    <property type="protein sequence ID" value="RDY33251.1"/>
    <property type="molecule type" value="Genomic_DNA"/>
</dbReference>
<dbReference type="AlphaFoldDB" id="A0A371JKJ2"/>
<feature type="domain" description="SIS" evidence="2">
    <location>
        <begin position="32"/>
        <end position="181"/>
    </location>
</feature>
<dbReference type="OrthoDB" id="1651249at2"/>
<dbReference type="GO" id="GO:0004360">
    <property type="term" value="F:glutamine-fructose-6-phosphate transaminase (isomerizing) activity"/>
    <property type="evidence" value="ECO:0007669"/>
    <property type="project" value="TreeGrafter"/>
</dbReference>
<dbReference type="PANTHER" id="PTHR10937:SF17">
    <property type="entry name" value="GLUCOSAMINE-FRUCTOSE-6-PHOSPHATE AMINOTRANSFERASE"/>
    <property type="match status" value="1"/>
</dbReference>
<dbReference type="InterPro" id="IPR046348">
    <property type="entry name" value="SIS_dom_sf"/>
</dbReference>
<protein>
    <submittedName>
        <fullName evidence="3">SIS domain-containing protein</fullName>
    </submittedName>
</protein>
<reference evidence="3 4" key="1">
    <citation type="journal article" date="2017" name="Genome Announc.">
        <title>Draft Genome Sequence of a Sporulating and Motile Strain of Lachnotalea glycerini Isolated from Water in Quebec City, Canada.</title>
        <authorList>
            <person name="Maheux A.F."/>
            <person name="Boudreau D.K."/>
            <person name="Berube E."/>
            <person name="Boissinot M."/>
            <person name="Raymond F."/>
            <person name="Brodeur S."/>
            <person name="Corbeil J."/>
            <person name="Isabel S."/>
            <person name="Omar R.F."/>
            <person name="Bergeron M.G."/>
        </authorList>
    </citation>
    <scope>NUCLEOTIDE SEQUENCE [LARGE SCALE GENOMIC DNA]</scope>
    <source>
        <strain evidence="3 4">CCRI-19302</strain>
    </source>
</reference>
<gene>
    <name evidence="3" type="ORF">CG710_001640</name>
</gene>
<dbReference type="CDD" id="cd05009">
    <property type="entry name" value="SIS_GlmS_GlmD_2"/>
    <property type="match status" value="1"/>
</dbReference>
<keyword evidence="4" id="KW-1185">Reference proteome</keyword>
<dbReference type="InterPro" id="IPR001347">
    <property type="entry name" value="SIS_dom"/>
</dbReference>
<dbReference type="RefSeq" id="WP_094379833.1">
    <property type="nucleotide sequence ID" value="NZ_NOKA02000001.1"/>
</dbReference>
<evidence type="ECO:0000313" key="3">
    <source>
        <dbReference type="EMBL" id="RDY33251.1"/>
    </source>
</evidence>
<dbReference type="Proteomes" id="UP000216411">
    <property type="component" value="Unassembled WGS sequence"/>
</dbReference>
<evidence type="ECO:0000256" key="1">
    <source>
        <dbReference type="ARBA" id="ARBA00022737"/>
    </source>
</evidence>
<dbReference type="GO" id="GO:0006047">
    <property type="term" value="P:UDP-N-acetylglucosamine metabolic process"/>
    <property type="evidence" value="ECO:0007669"/>
    <property type="project" value="TreeGrafter"/>
</dbReference>
<dbReference type="SUPFAM" id="SSF53697">
    <property type="entry name" value="SIS domain"/>
    <property type="match status" value="1"/>
</dbReference>
<dbReference type="PANTHER" id="PTHR10937">
    <property type="entry name" value="GLUCOSAMINE--FRUCTOSE-6-PHOSPHATE AMINOTRANSFERASE, ISOMERIZING"/>
    <property type="match status" value="1"/>
</dbReference>
<dbReference type="GO" id="GO:0006487">
    <property type="term" value="P:protein N-linked glycosylation"/>
    <property type="evidence" value="ECO:0007669"/>
    <property type="project" value="TreeGrafter"/>
</dbReference>
<proteinExistence type="predicted"/>
<dbReference type="Gene3D" id="3.40.50.10490">
    <property type="entry name" value="Glucose-6-phosphate isomerase like protein, domain 1"/>
    <property type="match status" value="2"/>
</dbReference>
<evidence type="ECO:0000259" key="2">
    <source>
        <dbReference type="PROSITE" id="PS51464"/>
    </source>
</evidence>
<name>A0A371JKJ2_9FIRM</name>
<comment type="caution">
    <text evidence="3">The sequence shown here is derived from an EMBL/GenBank/DDBJ whole genome shotgun (WGS) entry which is preliminary data.</text>
</comment>